<proteinExistence type="predicted"/>
<protein>
    <recommendedName>
        <fullName evidence="2">Rhamnogalacturonase A/B/Epimerase-like pectate lyase domain-containing protein</fullName>
    </recommendedName>
</protein>
<sequence>MGRPTLFLAVFLSFLASSTASKDVPLFGGQDSLLTAPDTAAELEKGAMRYVGPEIQALNNMDAVEAPPNTHSHVKRYGSGKPYWMSQIKRQGKIAYGNESYVLWRNVRDYGAKGDGVTDDTYAINNATADGNRCGLGCDSQTTTPAIVYFPPGTYMISAPLVQWYYTQFIGDANNLPVIKALPNFFGIGLFDSNVYLPYGYNWYTNQNNFWRQIRNFVLDITLVDPARSVHCIHWQVAQATSLQNLVMNMVVSGPNEKTQQQGIFMDNGSGGLLEDIIINGGEVGFFSGNQQFTCRNLTFNNCQTAIFQNWNWVFNYKSISINNCGIGLDLSQGGLVPATGSVILQDSVMTNVQYGIVTSFSRNSTPSAAGTMVLDNVDFRNTNPAIIFKNNTVLLPGNRKVDSFIQGSAYTAYESQVVIENLTCYQATADYTRMQGEVRAPPKPASLLDSEGKWRERGRPQYEGVPVEKFKSSFDFGCHGDGLQDDTTNVQNFLNSIAPDEIAYFDHGAYLIRDTIRIPNNIKIQGEIWPLIMIDGSSPVFQNELAPVPAVVVGRPGDTGTTEIVDIVFETRGPAPGAILMEWNLAGETPGSTGIWDTHWRIGGSNGTLLQADRCTKTPNIAHGANKTCWAAHTLLHLTHTASLMMSNNWGWVADHELDLPPNNQIDLYNGRGLLVESQGPVWIYGGSFEHSMLYNYNIANAKDIYLGVLQSETAYMQNNPDALSTWQTNPAYSDPTFDECYQATCYKTFGLRFFNSTYIYVYGGGLYSFFNNYDQGCLITENCQTQVISLEQSEGIYLYAMSTKAAANMVEVDGVSLVPQAQNKNGFCQTVAIFEFP</sequence>
<dbReference type="AlphaFoldDB" id="A0AAV9PEV8"/>
<dbReference type="SUPFAM" id="SSF51126">
    <property type="entry name" value="Pectin lyase-like"/>
    <property type="match status" value="2"/>
</dbReference>
<dbReference type="Proteomes" id="UP001337655">
    <property type="component" value="Unassembled WGS sequence"/>
</dbReference>
<dbReference type="GO" id="GO:0004650">
    <property type="term" value="F:polygalacturonase activity"/>
    <property type="evidence" value="ECO:0007669"/>
    <property type="project" value="InterPro"/>
</dbReference>
<accession>A0AAV9PEV8</accession>
<dbReference type="Gene3D" id="2.160.20.10">
    <property type="entry name" value="Single-stranded right-handed beta-helix, Pectin lyase-like"/>
    <property type="match status" value="2"/>
</dbReference>
<gene>
    <name evidence="3" type="ORF">LTR77_003868</name>
</gene>
<evidence type="ECO:0000256" key="1">
    <source>
        <dbReference type="SAM" id="SignalP"/>
    </source>
</evidence>
<dbReference type="PANTHER" id="PTHR33928:SF2">
    <property type="entry name" value="PECTATE LYASE SUPERFAMILY PROTEIN DOMAIN-CONTAINING PROTEIN-RELATED"/>
    <property type="match status" value="1"/>
</dbReference>
<reference evidence="3 4" key="1">
    <citation type="submission" date="2023-08" db="EMBL/GenBank/DDBJ databases">
        <title>Black Yeasts Isolated from many extreme environments.</title>
        <authorList>
            <person name="Coleine C."/>
            <person name="Stajich J.E."/>
            <person name="Selbmann L."/>
        </authorList>
    </citation>
    <scope>NUCLEOTIDE SEQUENCE [LARGE SCALE GENOMIC DNA]</scope>
    <source>
        <strain evidence="3 4">CCFEE 5935</strain>
    </source>
</reference>
<evidence type="ECO:0000259" key="2">
    <source>
        <dbReference type="Pfam" id="PF12708"/>
    </source>
</evidence>
<feature type="chain" id="PRO_5043496996" description="Rhamnogalacturonase A/B/Epimerase-like pectate lyase domain-containing protein" evidence="1">
    <location>
        <begin position="21"/>
        <end position="839"/>
    </location>
</feature>
<keyword evidence="4" id="KW-1185">Reference proteome</keyword>
<dbReference type="RefSeq" id="XP_064661074.1">
    <property type="nucleotide sequence ID" value="XM_064801123.1"/>
</dbReference>
<dbReference type="InterPro" id="IPR012334">
    <property type="entry name" value="Pectin_lyas_fold"/>
</dbReference>
<dbReference type="EMBL" id="JAVRRT010000005">
    <property type="protein sequence ID" value="KAK5172230.1"/>
    <property type="molecule type" value="Genomic_DNA"/>
</dbReference>
<comment type="caution">
    <text evidence="3">The sequence shown here is derived from an EMBL/GenBank/DDBJ whole genome shotgun (WGS) entry which is preliminary data.</text>
</comment>
<dbReference type="FunFam" id="2.160.20.10:FF:000049">
    <property type="entry name" value="Putative exo-beta-1,3-glucanase"/>
    <property type="match status" value="1"/>
</dbReference>
<evidence type="ECO:0000313" key="4">
    <source>
        <dbReference type="Proteomes" id="UP001337655"/>
    </source>
</evidence>
<dbReference type="InterPro" id="IPR011050">
    <property type="entry name" value="Pectin_lyase_fold/virulence"/>
</dbReference>
<keyword evidence="1" id="KW-0732">Signal</keyword>
<dbReference type="GeneID" id="89925214"/>
<dbReference type="Pfam" id="PF12708">
    <property type="entry name" value="Pect-lyase_RHGA_epim"/>
    <property type="match status" value="1"/>
</dbReference>
<evidence type="ECO:0000313" key="3">
    <source>
        <dbReference type="EMBL" id="KAK5172230.1"/>
    </source>
</evidence>
<feature type="signal peptide" evidence="1">
    <location>
        <begin position="1"/>
        <end position="20"/>
    </location>
</feature>
<dbReference type="InterPro" id="IPR039279">
    <property type="entry name" value="QRT3-like"/>
</dbReference>
<dbReference type="InterPro" id="IPR024535">
    <property type="entry name" value="RHGA/B-epi-like_pectate_lyase"/>
</dbReference>
<organism evidence="3 4">
    <name type="scientific">Saxophila tyrrhenica</name>
    <dbReference type="NCBI Taxonomy" id="1690608"/>
    <lineage>
        <taxon>Eukaryota</taxon>
        <taxon>Fungi</taxon>
        <taxon>Dikarya</taxon>
        <taxon>Ascomycota</taxon>
        <taxon>Pezizomycotina</taxon>
        <taxon>Dothideomycetes</taxon>
        <taxon>Dothideomycetidae</taxon>
        <taxon>Mycosphaerellales</taxon>
        <taxon>Extremaceae</taxon>
        <taxon>Saxophila</taxon>
    </lineage>
</organism>
<name>A0AAV9PEV8_9PEZI</name>
<feature type="domain" description="Rhamnogalacturonase A/B/Epimerase-like pectate lyase" evidence="2">
    <location>
        <begin position="104"/>
        <end position="330"/>
    </location>
</feature>
<dbReference type="CDD" id="cd23668">
    <property type="entry name" value="GH55_beta13glucanase-like"/>
    <property type="match status" value="1"/>
</dbReference>
<dbReference type="PANTHER" id="PTHR33928">
    <property type="entry name" value="POLYGALACTURONASE QRT3"/>
    <property type="match status" value="1"/>
</dbReference>